<proteinExistence type="predicted"/>
<sequence length="101" mass="11690">MKQGDINSISINKGEELLPIGTVLLLNGITQPLMVYGRMQQQSENKKVWDYVACPYPQGHLSEETNIFFQHSQIYKLLFKGFETEGETRLKEKLKILSMRK</sequence>
<accession>A0ABW2NQ29</accession>
<evidence type="ECO:0000313" key="2">
    <source>
        <dbReference type="Proteomes" id="UP001596549"/>
    </source>
</evidence>
<dbReference type="EMBL" id="JBHTCP010000044">
    <property type="protein sequence ID" value="MFC7372574.1"/>
    <property type="molecule type" value="Genomic_DNA"/>
</dbReference>
<gene>
    <name evidence="1" type="ORF">ACFQPF_12925</name>
</gene>
<comment type="caution">
    <text evidence="1">The sequence shown here is derived from an EMBL/GenBank/DDBJ whole genome shotgun (WGS) entry which is preliminary data.</text>
</comment>
<organism evidence="1 2">
    <name type="scientific">Fictibacillus iocasae</name>
    <dbReference type="NCBI Taxonomy" id="2715437"/>
    <lineage>
        <taxon>Bacteria</taxon>
        <taxon>Bacillati</taxon>
        <taxon>Bacillota</taxon>
        <taxon>Bacilli</taxon>
        <taxon>Bacillales</taxon>
        <taxon>Fictibacillaceae</taxon>
        <taxon>Fictibacillus</taxon>
    </lineage>
</organism>
<dbReference type="Pfam" id="PF13780">
    <property type="entry name" value="DUF4176"/>
    <property type="match status" value="1"/>
</dbReference>
<reference evidence="2" key="1">
    <citation type="journal article" date="2019" name="Int. J. Syst. Evol. Microbiol.">
        <title>The Global Catalogue of Microorganisms (GCM) 10K type strain sequencing project: providing services to taxonomists for standard genome sequencing and annotation.</title>
        <authorList>
            <consortium name="The Broad Institute Genomics Platform"/>
            <consortium name="The Broad Institute Genome Sequencing Center for Infectious Disease"/>
            <person name="Wu L."/>
            <person name="Ma J."/>
        </authorList>
    </citation>
    <scope>NUCLEOTIDE SEQUENCE [LARGE SCALE GENOMIC DNA]</scope>
    <source>
        <strain evidence="2">NBRC 106396</strain>
    </source>
</reference>
<keyword evidence="2" id="KW-1185">Reference proteome</keyword>
<evidence type="ECO:0000313" key="1">
    <source>
        <dbReference type="EMBL" id="MFC7372574.1"/>
    </source>
</evidence>
<dbReference type="InterPro" id="IPR025233">
    <property type="entry name" value="DUF4176"/>
</dbReference>
<dbReference type="Proteomes" id="UP001596549">
    <property type="component" value="Unassembled WGS sequence"/>
</dbReference>
<dbReference type="RefSeq" id="WP_379750155.1">
    <property type="nucleotide sequence ID" value="NZ_JBHTCP010000044.1"/>
</dbReference>
<name>A0ABW2NQ29_9BACL</name>
<protein>
    <submittedName>
        <fullName evidence="1">DUF4176 domain-containing protein</fullName>
    </submittedName>
</protein>